<feature type="compositionally biased region" description="Gly residues" evidence="2">
    <location>
        <begin position="266"/>
        <end position="277"/>
    </location>
</feature>
<evidence type="ECO:0000256" key="1">
    <source>
        <dbReference type="SAM" id="Coils"/>
    </source>
</evidence>
<keyword evidence="4" id="KW-1185">Reference proteome</keyword>
<protein>
    <recommendedName>
        <fullName evidence="5">Meiosis-specific nuclear structural protein 1</fullName>
    </recommendedName>
</protein>
<feature type="region of interest" description="Disordered" evidence="2">
    <location>
        <begin position="255"/>
        <end position="287"/>
    </location>
</feature>
<name>A0ABN9S8P5_9DINO</name>
<evidence type="ECO:0008006" key="5">
    <source>
        <dbReference type="Google" id="ProtNLM"/>
    </source>
</evidence>
<proteinExistence type="predicted"/>
<keyword evidence="1" id="KW-0175">Coiled coil</keyword>
<accession>A0ABN9S8P5</accession>
<reference evidence="3" key="1">
    <citation type="submission" date="2023-10" db="EMBL/GenBank/DDBJ databases">
        <authorList>
            <person name="Chen Y."/>
            <person name="Shah S."/>
            <person name="Dougan E. K."/>
            <person name="Thang M."/>
            <person name="Chan C."/>
        </authorList>
    </citation>
    <scope>NUCLEOTIDE SEQUENCE [LARGE SCALE GENOMIC DNA]</scope>
</reference>
<dbReference type="Proteomes" id="UP001189429">
    <property type="component" value="Unassembled WGS sequence"/>
</dbReference>
<gene>
    <name evidence="3" type="ORF">PCOR1329_LOCUS27532</name>
</gene>
<evidence type="ECO:0000313" key="3">
    <source>
        <dbReference type="EMBL" id="CAK0828255.1"/>
    </source>
</evidence>
<evidence type="ECO:0000256" key="2">
    <source>
        <dbReference type="SAM" id="MobiDB-lite"/>
    </source>
</evidence>
<organism evidence="3 4">
    <name type="scientific">Prorocentrum cordatum</name>
    <dbReference type="NCBI Taxonomy" id="2364126"/>
    <lineage>
        <taxon>Eukaryota</taxon>
        <taxon>Sar</taxon>
        <taxon>Alveolata</taxon>
        <taxon>Dinophyceae</taxon>
        <taxon>Prorocentrales</taxon>
        <taxon>Prorocentraceae</taxon>
        <taxon>Prorocentrum</taxon>
    </lineage>
</organism>
<comment type="caution">
    <text evidence="3">The sequence shown here is derived from an EMBL/GenBank/DDBJ whole genome shotgun (WGS) entry which is preliminary data.</text>
</comment>
<feature type="coiled-coil region" evidence="1">
    <location>
        <begin position="20"/>
        <end position="170"/>
    </location>
</feature>
<evidence type="ECO:0000313" key="4">
    <source>
        <dbReference type="Proteomes" id="UP001189429"/>
    </source>
</evidence>
<dbReference type="EMBL" id="CAUYUJ010010001">
    <property type="protein sequence ID" value="CAK0828255.1"/>
    <property type="molecule type" value="Genomic_DNA"/>
</dbReference>
<sequence>MIPESMDDEELKRLRRDAAIRARENDFKRKQQEEEEAKREQLENLKKEYEMLEQTRLQERLRLLQKQAEIRAQKKSELDRLVNKRNAAIVKRNSEWLERTNAKIQEIIEEHHEEERIVEENQEAARQRKKDREEKMRLEKQQLSDAQHFLNQKRLQAQMAKESLRRQKELRRVDALKAEAHEELQSFIQNPFPVPLKQVIAGRMRPVPTVTELLAVHKDQREMLQQLEAQDVPMRALMRNQSLFRYVRDLELEAEANSVKPPEPAGMGGTKKSGAGGTKRNFAFRGR</sequence>